<reference evidence="5 6" key="1">
    <citation type="submission" date="2021-03" db="EMBL/GenBank/DDBJ databases">
        <title>Antimicrobial resistance genes in bacteria isolated from Japanese honey, and their potential for conferring macrolide and lincosamide resistance in the American foulbrood pathogen Paenibacillus larvae.</title>
        <authorList>
            <person name="Okamoto M."/>
            <person name="Kumagai M."/>
            <person name="Kanamori H."/>
            <person name="Takamatsu D."/>
        </authorList>
    </citation>
    <scope>NUCLEOTIDE SEQUENCE [LARGE SCALE GENOMIC DNA]</scope>
    <source>
        <strain evidence="5 6">J8TS2</strain>
    </source>
</reference>
<dbReference type="Gene3D" id="3.30.1330.30">
    <property type="match status" value="1"/>
</dbReference>
<dbReference type="InterPro" id="IPR013123">
    <property type="entry name" value="SpoU_subst-bd"/>
</dbReference>
<keyword evidence="3" id="KW-0808">Transferase</keyword>
<evidence type="ECO:0000256" key="2">
    <source>
        <dbReference type="ARBA" id="ARBA00022603"/>
    </source>
</evidence>
<keyword evidence="6" id="KW-1185">Reference proteome</keyword>
<dbReference type="SUPFAM" id="SSF55315">
    <property type="entry name" value="L30e-like"/>
    <property type="match status" value="1"/>
</dbReference>
<dbReference type="InterPro" id="IPR001537">
    <property type="entry name" value="SpoU_MeTrfase"/>
</dbReference>
<dbReference type="Gene3D" id="3.40.1280.10">
    <property type="match status" value="1"/>
</dbReference>
<dbReference type="Proteomes" id="UP000679950">
    <property type="component" value="Unassembled WGS sequence"/>
</dbReference>
<dbReference type="RefSeq" id="WP_212967064.1">
    <property type="nucleotide sequence ID" value="NZ_BORB01000036.1"/>
</dbReference>
<dbReference type="EMBL" id="BORB01000036">
    <property type="protein sequence ID" value="GIN59122.1"/>
    <property type="molecule type" value="Genomic_DNA"/>
</dbReference>
<dbReference type="InterPro" id="IPR029026">
    <property type="entry name" value="tRNA_m1G_MTases_N"/>
</dbReference>
<dbReference type="SMART" id="SM00967">
    <property type="entry name" value="SpoU_sub_bind"/>
    <property type="match status" value="1"/>
</dbReference>
<dbReference type="InterPro" id="IPR053888">
    <property type="entry name" value="MRM3-like_sub_bind"/>
</dbReference>
<dbReference type="GO" id="GO:0032259">
    <property type="term" value="P:methylation"/>
    <property type="evidence" value="ECO:0007669"/>
    <property type="project" value="UniProtKB-KW"/>
</dbReference>
<dbReference type="Pfam" id="PF22435">
    <property type="entry name" value="MRM3-like_sub_bind"/>
    <property type="match status" value="1"/>
</dbReference>
<evidence type="ECO:0000313" key="5">
    <source>
        <dbReference type="EMBL" id="GIN59122.1"/>
    </source>
</evidence>
<evidence type="ECO:0000313" key="6">
    <source>
        <dbReference type="Proteomes" id="UP000679950"/>
    </source>
</evidence>
<name>A0ABQ4KML9_9BACI</name>
<dbReference type="SUPFAM" id="SSF75217">
    <property type="entry name" value="alpha/beta knot"/>
    <property type="match status" value="1"/>
</dbReference>
<comment type="similarity">
    <text evidence="1">Belongs to the class IV-like SAM-binding methyltransferase superfamily. RNA methyltransferase TrmH family.</text>
</comment>
<protein>
    <submittedName>
        <fullName evidence="5">23S rRNA methyltransferase</fullName>
    </submittedName>
</protein>
<dbReference type="InterPro" id="IPR029028">
    <property type="entry name" value="Alpha/beta_knot_MTases"/>
</dbReference>
<evidence type="ECO:0000259" key="4">
    <source>
        <dbReference type="SMART" id="SM00967"/>
    </source>
</evidence>
<evidence type="ECO:0000256" key="1">
    <source>
        <dbReference type="ARBA" id="ARBA00007228"/>
    </source>
</evidence>
<evidence type="ECO:0000256" key="3">
    <source>
        <dbReference type="ARBA" id="ARBA00022679"/>
    </source>
</evidence>
<keyword evidence="2 5" id="KW-0489">Methyltransferase</keyword>
<organism evidence="5 6">
    <name type="scientific">Lederbergia ruris</name>
    <dbReference type="NCBI Taxonomy" id="217495"/>
    <lineage>
        <taxon>Bacteria</taxon>
        <taxon>Bacillati</taxon>
        <taxon>Bacillota</taxon>
        <taxon>Bacilli</taxon>
        <taxon>Bacillales</taxon>
        <taxon>Bacillaceae</taxon>
        <taxon>Lederbergia</taxon>
    </lineage>
</organism>
<dbReference type="Pfam" id="PF00588">
    <property type="entry name" value="SpoU_methylase"/>
    <property type="match status" value="1"/>
</dbReference>
<proteinExistence type="inferred from homology"/>
<dbReference type="PANTHER" id="PTHR43191:SF2">
    <property type="entry name" value="RRNA METHYLTRANSFERASE 3, MITOCHONDRIAL"/>
    <property type="match status" value="1"/>
</dbReference>
<accession>A0ABQ4KML9</accession>
<dbReference type="InterPro" id="IPR029064">
    <property type="entry name" value="Ribosomal_eL30-like_sf"/>
</dbReference>
<dbReference type="InterPro" id="IPR051259">
    <property type="entry name" value="rRNA_Methyltransferase"/>
</dbReference>
<feature type="domain" description="RNA 2-O ribose methyltransferase substrate binding" evidence="4">
    <location>
        <begin position="31"/>
        <end position="101"/>
    </location>
</feature>
<comment type="caution">
    <text evidence="5">The sequence shown here is derived from an EMBL/GenBank/DDBJ whole genome shotgun (WGS) entry which is preliminary data.</text>
</comment>
<dbReference type="GO" id="GO:0008168">
    <property type="term" value="F:methyltransferase activity"/>
    <property type="evidence" value="ECO:0007669"/>
    <property type="project" value="UniProtKB-KW"/>
</dbReference>
<gene>
    <name evidence="5" type="ORF">J8TS2_34410</name>
</gene>
<dbReference type="PANTHER" id="PTHR43191">
    <property type="entry name" value="RRNA METHYLTRANSFERASE 3"/>
    <property type="match status" value="1"/>
</dbReference>
<dbReference type="CDD" id="cd18095">
    <property type="entry name" value="SpoU-like_rRNA-MTase"/>
    <property type="match status" value="1"/>
</dbReference>
<sequence length="254" mass="28261">MEYIKSTKNEKVKLWKKLLSKKFRDQTGTYLIEGEHLILEALKTNEVVEIMIQEDKTISNAWSLNHEKISVFTISEEISQHISDTKSPQGIFAVCKKRNTKVDFTKHARFLLMDGVQDPGNIGTIIRTADAAGVDVVILGEGSGDVYNPKVIRSAQGSHFHLTIESGNLSNWVNQIKQNEVPLYGTALEKAVDFQSITPAKSFALVVGNEGSGVSREILEKTDQNLYIPIYGQSESLNVSIATGILLYHLRKSI</sequence>